<evidence type="ECO:0000313" key="1">
    <source>
        <dbReference type="EMBL" id="GAI92574.1"/>
    </source>
</evidence>
<proteinExistence type="predicted"/>
<accession>X1UJQ2</accession>
<gene>
    <name evidence="1" type="ORF">S12H4_40379</name>
</gene>
<sequence>EKAAIKEEIKEIVDAERTEAKLDDSDLDVALTPCAKLLEAYTDGKITFEKYTELRAKLVQLGRCPE</sequence>
<protein>
    <submittedName>
        <fullName evidence="1">Uncharacterized protein</fullName>
    </submittedName>
</protein>
<reference evidence="1" key="1">
    <citation type="journal article" date="2014" name="Front. Microbiol.">
        <title>High frequency of phylogenetically diverse reductive dehalogenase-homologous genes in deep subseafloor sedimentary metagenomes.</title>
        <authorList>
            <person name="Kawai M."/>
            <person name="Futagami T."/>
            <person name="Toyoda A."/>
            <person name="Takaki Y."/>
            <person name="Nishi S."/>
            <person name="Hori S."/>
            <person name="Arai W."/>
            <person name="Tsubouchi T."/>
            <person name="Morono Y."/>
            <person name="Uchiyama I."/>
            <person name="Ito T."/>
            <person name="Fujiyama A."/>
            <person name="Inagaki F."/>
            <person name="Takami H."/>
        </authorList>
    </citation>
    <scope>NUCLEOTIDE SEQUENCE</scope>
    <source>
        <strain evidence="1">Expedition CK06-06</strain>
    </source>
</reference>
<dbReference type="EMBL" id="BARW01024496">
    <property type="protein sequence ID" value="GAI92574.1"/>
    <property type="molecule type" value="Genomic_DNA"/>
</dbReference>
<dbReference type="AlphaFoldDB" id="X1UJQ2"/>
<comment type="caution">
    <text evidence="1">The sequence shown here is derived from an EMBL/GenBank/DDBJ whole genome shotgun (WGS) entry which is preliminary data.</text>
</comment>
<feature type="non-terminal residue" evidence="1">
    <location>
        <position position="1"/>
    </location>
</feature>
<organism evidence="1">
    <name type="scientific">marine sediment metagenome</name>
    <dbReference type="NCBI Taxonomy" id="412755"/>
    <lineage>
        <taxon>unclassified sequences</taxon>
        <taxon>metagenomes</taxon>
        <taxon>ecological metagenomes</taxon>
    </lineage>
</organism>
<name>X1UJQ2_9ZZZZ</name>